<keyword evidence="2" id="KW-1185">Reference proteome</keyword>
<dbReference type="STRING" id="7232.A0A484BCL6"/>
<dbReference type="EMBL" id="LSRL02000065">
    <property type="protein sequence ID" value="TDG46042.1"/>
    <property type="molecule type" value="Genomic_DNA"/>
</dbReference>
<comment type="caution">
    <text evidence="1">The sequence shown here is derived from an EMBL/GenBank/DDBJ whole genome shotgun (WGS) entry which is preliminary data.</text>
</comment>
<gene>
    <name evidence="1" type="ORF">AWZ03_007491</name>
</gene>
<dbReference type="AlphaFoldDB" id="A0A484BCL6"/>
<reference evidence="1 2" key="1">
    <citation type="journal article" date="2019" name="J. Hered.">
        <title>An Improved Genome Assembly for Drosophila navojoa, the Basal Species in the mojavensis Cluster.</title>
        <authorList>
            <person name="Vanderlinde T."/>
            <person name="Dupim E.G."/>
            <person name="Nazario-Yepiz N.O."/>
            <person name="Carvalho A.B."/>
        </authorList>
    </citation>
    <scope>NUCLEOTIDE SEQUENCE [LARGE SCALE GENOMIC DNA]</scope>
    <source>
        <strain evidence="1">Navoj_Jal97</strain>
        <tissue evidence="1">Whole organism</tissue>
    </source>
</reference>
<name>A0A484BCL6_DRONA</name>
<sequence length="86" mass="9877">MFNYFRSEQKFALVYKTQFANVPFADNTRQPETTTGNKQTKRANRMMSAGGTYISTASVEVPKALQDGEKFIKWDDVSNARVHFVY</sequence>
<evidence type="ECO:0000313" key="1">
    <source>
        <dbReference type="EMBL" id="TDG46042.1"/>
    </source>
</evidence>
<organism evidence="1 2">
    <name type="scientific">Drosophila navojoa</name>
    <name type="common">Fruit fly</name>
    <dbReference type="NCBI Taxonomy" id="7232"/>
    <lineage>
        <taxon>Eukaryota</taxon>
        <taxon>Metazoa</taxon>
        <taxon>Ecdysozoa</taxon>
        <taxon>Arthropoda</taxon>
        <taxon>Hexapoda</taxon>
        <taxon>Insecta</taxon>
        <taxon>Pterygota</taxon>
        <taxon>Neoptera</taxon>
        <taxon>Endopterygota</taxon>
        <taxon>Diptera</taxon>
        <taxon>Brachycera</taxon>
        <taxon>Muscomorpha</taxon>
        <taxon>Ephydroidea</taxon>
        <taxon>Drosophilidae</taxon>
        <taxon>Drosophila</taxon>
    </lineage>
</organism>
<protein>
    <submittedName>
        <fullName evidence="1">Uncharacterized protein</fullName>
    </submittedName>
</protein>
<dbReference type="Proteomes" id="UP000295192">
    <property type="component" value="Unassembled WGS sequence"/>
</dbReference>
<evidence type="ECO:0000313" key="2">
    <source>
        <dbReference type="Proteomes" id="UP000295192"/>
    </source>
</evidence>
<proteinExistence type="predicted"/>
<accession>A0A484BCL6</accession>